<evidence type="ECO:0000256" key="1">
    <source>
        <dbReference type="ARBA" id="ARBA00005417"/>
    </source>
</evidence>
<evidence type="ECO:0000259" key="6">
    <source>
        <dbReference type="PROSITE" id="PS50893"/>
    </source>
</evidence>
<keyword evidence="2" id="KW-0813">Transport</keyword>
<dbReference type="SMART" id="SM00382">
    <property type="entry name" value="AAA"/>
    <property type="match status" value="2"/>
</dbReference>
<dbReference type="GO" id="GO:0005524">
    <property type="term" value="F:ATP binding"/>
    <property type="evidence" value="ECO:0007669"/>
    <property type="project" value="UniProtKB-KW"/>
</dbReference>
<dbReference type="RefSeq" id="WP_222160592.1">
    <property type="nucleotide sequence ID" value="NZ_CP081864.1"/>
</dbReference>
<dbReference type="InterPro" id="IPR027417">
    <property type="entry name" value="P-loop_NTPase"/>
</dbReference>
<gene>
    <name evidence="7" type="ORF">K6K13_09635</name>
</gene>
<evidence type="ECO:0000313" key="7">
    <source>
        <dbReference type="EMBL" id="QZN97555.1"/>
    </source>
</evidence>
<dbReference type="InterPro" id="IPR050319">
    <property type="entry name" value="ABC_transp_ATP-bind"/>
</dbReference>
<evidence type="ECO:0000256" key="2">
    <source>
        <dbReference type="ARBA" id="ARBA00022448"/>
    </source>
</evidence>
<dbReference type="PROSITE" id="PS50893">
    <property type="entry name" value="ABC_TRANSPORTER_2"/>
    <property type="match status" value="2"/>
</dbReference>
<feature type="region of interest" description="Disordered" evidence="5">
    <location>
        <begin position="477"/>
        <end position="499"/>
    </location>
</feature>
<dbReference type="InterPro" id="IPR003593">
    <property type="entry name" value="AAA+_ATPase"/>
</dbReference>
<accession>A0ABX9AQT5</accession>
<dbReference type="EMBL" id="CP081864">
    <property type="protein sequence ID" value="QZN97555.1"/>
    <property type="molecule type" value="Genomic_DNA"/>
</dbReference>
<dbReference type="PANTHER" id="PTHR43776">
    <property type="entry name" value="TRANSPORT ATP-BINDING PROTEIN"/>
    <property type="match status" value="1"/>
</dbReference>
<dbReference type="SUPFAM" id="SSF52540">
    <property type="entry name" value="P-loop containing nucleoside triphosphate hydrolases"/>
    <property type="match status" value="2"/>
</dbReference>
<proteinExistence type="inferred from homology"/>
<dbReference type="InterPro" id="IPR017871">
    <property type="entry name" value="ABC_transporter-like_CS"/>
</dbReference>
<dbReference type="Pfam" id="PF00005">
    <property type="entry name" value="ABC_tran"/>
    <property type="match status" value="2"/>
</dbReference>
<evidence type="ECO:0000256" key="3">
    <source>
        <dbReference type="ARBA" id="ARBA00022741"/>
    </source>
</evidence>
<evidence type="ECO:0000256" key="4">
    <source>
        <dbReference type="ARBA" id="ARBA00022840"/>
    </source>
</evidence>
<feature type="domain" description="ABC transporter" evidence="6">
    <location>
        <begin position="4"/>
        <end position="241"/>
    </location>
</feature>
<protein>
    <submittedName>
        <fullName evidence="7">ATP-binding cassette domain-containing protein</fullName>
    </submittedName>
</protein>
<dbReference type="InterPro" id="IPR003439">
    <property type="entry name" value="ABC_transporter-like_ATP-bd"/>
</dbReference>
<dbReference type="PROSITE" id="PS00211">
    <property type="entry name" value="ABC_TRANSPORTER_1"/>
    <property type="match status" value="2"/>
</dbReference>
<evidence type="ECO:0000256" key="5">
    <source>
        <dbReference type="SAM" id="MobiDB-lite"/>
    </source>
</evidence>
<reference evidence="7 8" key="1">
    <citation type="submission" date="2021-08" db="EMBL/GenBank/DDBJ databases">
        <title>Culture and genomic analysis of Symbiopectobacterium purcellii sp. nov. gen. nov., isolated from the leafhopper Empoasca decipiens.</title>
        <authorList>
            <person name="Nadal-Jimenez P."/>
            <person name="Siozios S."/>
            <person name="Halliday N."/>
            <person name="Camara M."/>
            <person name="Hurst G.D.D."/>
        </authorList>
    </citation>
    <scope>NUCLEOTIDE SEQUENCE [LARGE SCALE GENOMIC DNA]</scope>
    <source>
        <strain evidence="7 8">SyEd1</strain>
    </source>
</reference>
<dbReference type="Proteomes" id="UP000825886">
    <property type="component" value="Chromosome"/>
</dbReference>
<keyword evidence="4 7" id="KW-0067">ATP-binding</keyword>
<keyword evidence="8" id="KW-1185">Reference proteome</keyword>
<comment type="similarity">
    <text evidence="1">Belongs to the ABC transporter superfamily.</text>
</comment>
<feature type="domain" description="ABC transporter" evidence="6">
    <location>
        <begin position="260"/>
        <end position="496"/>
    </location>
</feature>
<keyword evidence="3" id="KW-0547">Nucleotide-binding</keyword>
<organism evidence="7 8">
    <name type="scientific">Symbiopectobacterium purcellii</name>
    <dbReference type="NCBI Taxonomy" id="2871826"/>
    <lineage>
        <taxon>Bacteria</taxon>
        <taxon>Pseudomonadati</taxon>
        <taxon>Pseudomonadota</taxon>
        <taxon>Gammaproteobacteria</taxon>
        <taxon>Enterobacterales</taxon>
        <taxon>Enterobacteriaceae</taxon>
    </lineage>
</organism>
<name>A0ABX9AQT5_9ENTR</name>
<dbReference type="PANTHER" id="PTHR43776:SF7">
    <property type="entry name" value="D,D-DIPEPTIDE TRANSPORT ATP-BINDING PROTEIN DDPF-RELATED"/>
    <property type="match status" value="1"/>
</dbReference>
<evidence type="ECO:0000313" key="8">
    <source>
        <dbReference type="Proteomes" id="UP000825886"/>
    </source>
</evidence>
<dbReference type="Gene3D" id="3.40.50.300">
    <property type="entry name" value="P-loop containing nucleotide triphosphate hydrolases"/>
    <property type="match status" value="2"/>
</dbReference>
<sequence length="499" mass="54064">MTKLGVEDAVGNPVLAGISFCLGIDDVLAVVGCSGAGKSTLLRSLLGELAPGMRRVAGEIFCCGCAVHDADGERLRTLRAQQCAWLGQDPAQELVPTQRVEQLLLGFVSKTPETLSDAVTLLRAIGLPTDNTFLRRYPHQLSGGQRRRVALIRVLLKRPRLLLLDEPFAGIDDAQRYNMIAVLRHWQRGHRGALLFISHDATSVRDLATHILVLQHGQQQAYGHVDSLLAQKDIPLLNPWQVPDSAPISLSVATRSRPVLELDSLLLSLPYSENLLPPLSLQLYAGEMVALHGVSGVGKSTLAKTVIGLLAPRQGTLRLAGEPLATAVQQRQRGQQQAVALVPQDPARTLNPFRRVGAQLYQALRRYGLHQEYSVEHLLAAVALPAACALRFPAQLSGGELQRVALARALAAKPTVLICDEVTSALDALTARQILVLLQRLCHEHHMALLLITHQVESVRALCHRVLLLSPASGITPSLPQQQGEPVNDGADNPSIITY</sequence>